<evidence type="ECO:0000313" key="8">
    <source>
        <dbReference type="Proteomes" id="UP000321903"/>
    </source>
</evidence>
<keyword evidence="3" id="KW-0472">Membrane</keyword>
<name>A0A5C7A3R9_9GAMM</name>
<dbReference type="Proteomes" id="UP000321903">
    <property type="component" value="Unassembled WGS sequence"/>
</dbReference>
<evidence type="ECO:0000256" key="5">
    <source>
        <dbReference type="ARBA" id="ARBA00023237"/>
    </source>
</evidence>
<dbReference type="InterPro" id="IPR032831">
    <property type="entry name" value="LptM_cons"/>
</dbReference>
<evidence type="ECO:0000256" key="3">
    <source>
        <dbReference type="ARBA" id="ARBA00023136"/>
    </source>
</evidence>
<evidence type="ECO:0000256" key="1">
    <source>
        <dbReference type="ARBA" id="ARBA00004459"/>
    </source>
</evidence>
<reference evidence="7 8" key="1">
    <citation type="submission" date="2019-08" db="EMBL/GenBank/DDBJ databases">
        <title>Genome sequence of Psychrobacter frigidicola ACAM304 (type strain).</title>
        <authorList>
            <person name="Bowman J.P."/>
        </authorList>
    </citation>
    <scope>NUCLEOTIDE SEQUENCE [LARGE SCALE GENOMIC DNA]</scope>
    <source>
        <strain evidence="7 8">ACAM 304</strain>
    </source>
</reference>
<dbReference type="EMBL" id="VORZ01000002">
    <property type="protein sequence ID" value="TXD97187.1"/>
    <property type="molecule type" value="Genomic_DNA"/>
</dbReference>
<comment type="subcellular location">
    <subcellularLocation>
        <location evidence="1">Cell outer membrane</location>
        <topology evidence="1">Lipid-anchor</topology>
    </subcellularLocation>
</comment>
<gene>
    <name evidence="7" type="ORF">ES754_08105</name>
</gene>
<proteinExistence type="predicted"/>
<dbReference type="AlphaFoldDB" id="A0A5C7A3R9"/>
<dbReference type="OrthoDB" id="8550022at2"/>
<organism evidence="7 8">
    <name type="scientific">Psychrobacter frigidicola</name>
    <dbReference type="NCBI Taxonomy" id="45611"/>
    <lineage>
        <taxon>Bacteria</taxon>
        <taxon>Pseudomonadati</taxon>
        <taxon>Pseudomonadota</taxon>
        <taxon>Gammaproteobacteria</taxon>
        <taxon>Moraxellales</taxon>
        <taxon>Moraxellaceae</taxon>
        <taxon>Psychrobacter</taxon>
    </lineage>
</organism>
<evidence type="ECO:0000256" key="6">
    <source>
        <dbReference type="ARBA" id="ARBA00023288"/>
    </source>
</evidence>
<protein>
    <submittedName>
        <fullName evidence="7">Lipoprotein</fullName>
    </submittedName>
</protein>
<keyword evidence="8" id="KW-1185">Reference proteome</keyword>
<sequence>MSSSDKPQVITINARYRLIGIFVLGATVMIGISGCGQKGALYLADTDSQMVTSSSDMLDSTSNPQDAAFAGIDDDEYQKTRYLEQKQVLPDVSDDPNDY</sequence>
<keyword evidence="2" id="KW-0732">Signal</keyword>
<keyword evidence="5" id="KW-0998">Cell outer membrane</keyword>
<comment type="caution">
    <text evidence="7">The sequence shown here is derived from an EMBL/GenBank/DDBJ whole genome shotgun (WGS) entry which is preliminary data.</text>
</comment>
<evidence type="ECO:0000256" key="4">
    <source>
        <dbReference type="ARBA" id="ARBA00023139"/>
    </source>
</evidence>
<accession>A0A5C7A3R9</accession>
<dbReference type="NCBIfam" id="NF047847">
    <property type="entry name" value="SS_mature_LptM"/>
    <property type="match status" value="1"/>
</dbReference>
<evidence type="ECO:0000313" key="7">
    <source>
        <dbReference type="EMBL" id="TXD97187.1"/>
    </source>
</evidence>
<keyword evidence="4" id="KW-0564">Palmitate</keyword>
<dbReference type="PROSITE" id="PS51257">
    <property type="entry name" value="PROKAR_LIPOPROTEIN"/>
    <property type="match status" value="1"/>
</dbReference>
<evidence type="ECO:0000256" key="2">
    <source>
        <dbReference type="ARBA" id="ARBA00022729"/>
    </source>
</evidence>
<keyword evidence="6 7" id="KW-0449">Lipoprotein</keyword>